<keyword evidence="3" id="KW-1185">Reference proteome</keyword>
<reference evidence="2 3" key="1">
    <citation type="submission" date="2024-10" db="EMBL/GenBank/DDBJ databases">
        <title>The Natural Products Discovery Center: Release of the First 8490 Sequenced Strains for Exploring Actinobacteria Biosynthetic Diversity.</title>
        <authorList>
            <person name="Kalkreuter E."/>
            <person name="Kautsar S.A."/>
            <person name="Yang D."/>
            <person name="Bader C.D."/>
            <person name="Teijaro C.N."/>
            <person name="Fluegel L."/>
            <person name="Davis C.M."/>
            <person name="Simpson J.R."/>
            <person name="Lauterbach L."/>
            <person name="Steele A.D."/>
            <person name="Gui C."/>
            <person name="Meng S."/>
            <person name="Li G."/>
            <person name="Viehrig K."/>
            <person name="Ye F."/>
            <person name="Su P."/>
            <person name="Kiefer A.F."/>
            <person name="Nichols A."/>
            <person name="Cepeda A.J."/>
            <person name="Yan W."/>
            <person name="Fan B."/>
            <person name="Jiang Y."/>
            <person name="Adhikari A."/>
            <person name="Zheng C.-J."/>
            <person name="Schuster L."/>
            <person name="Cowan T.M."/>
            <person name="Smanski M.J."/>
            <person name="Chevrette M.G."/>
            <person name="De Carvalho L.P.S."/>
            <person name="Shen B."/>
        </authorList>
    </citation>
    <scope>NUCLEOTIDE SEQUENCE [LARGE SCALE GENOMIC DNA]</scope>
    <source>
        <strain evidence="2 3">NPDC053399</strain>
    </source>
</reference>
<keyword evidence="2" id="KW-0378">Hydrolase</keyword>
<dbReference type="PANTHER" id="PTHR48098:SF1">
    <property type="entry name" value="DIACYLGLYCEROL ACYLTRANSFERASE_MYCOLYLTRANSFERASE AG85A"/>
    <property type="match status" value="1"/>
</dbReference>
<keyword evidence="1" id="KW-0472">Membrane</keyword>
<dbReference type="PANTHER" id="PTHR48098">
    <property type="entry name" value="ENTEROCHELIN ESTERASE-RELATED"/>
    <property type="match status" value="1"/>
</dbReference>
<evidence type="ECO:0000313" key="2">
    <source>
        <dbReference type="EMBL" id="MFI9100015.1"/>
    </source>
</evidence>
<keyword evidence="1" id="KW-1133">Transmembrane helix</keyword>
<feature type="transmembrane region" description="Helical" evidence="1">
    <location>
        <begin position="6"/>
        <end position="27"/>
    </location>
</feature>
<dbReference type="Gene3D" id="3.40.50.1820">
    <property type="entry name" value="alpha/beta hydrolase"/>
    <property type="match status" value="1"/>
</dbReference>
<evidence type="ECO:0000256" key="1">
    <source>
        <dbReference type="SAM" id="Phobius"/>
    </source>
</evidence>
<dbReference type="EMBL" id="JBITYG010000001">
    <property type="protein sequence ID" value="MFI9100015.1"/>
    <property type="molecule type" value="Genomic_DNA"/>
</dbReference>
<protein>
    <submittedName>
        <fullName evidence="2">Alpha/beta hydrolase</fullName>
    </submittedName>
</protein>
<keyword evidence="1" id="KW-0812">Transmembrane</keyword>
<dbReference type="SUPFAM" id="SSF53474">
    <property type="entry name" value="alpha/beta-Hydrolases"/>
    <property type="match status" value="1"/>
</dbReference>
<dbReference type="Proteomes" id="UP001614394">
    <property type="component" value="Unassembled WGS sequence"/>
</dbReference>
<proteinExistence type="predicted"/>
<dbReference type="InterPro" id="IPR000801">
    <property type="entry name" value="Esterase-like"/>
</dbReference>
<gene>
    <name evidence="2" type="ORF">ACIGXA_05790</name>
</gene>
<dbReference type="InterPro" id="IPR050583">
    <property type="entry name" value="Mycobacterial_A85_antigen"/>
</dbReference>
<organism evidence="2 3">
    <name type="scientific">Streptomyces fildesensis</name>
    <dbReference type="NCBI Taxonomy" id="375757"/>
    <lineage>
        <taxon>Bacteria</taxon>
        <taxon>Bacillati</taxon>
        <taxon>Actinomycetota</taxon>
        <taxon>Actinomycetes</taxon>
        <taxon>Kitasatosporales</taxon>
        <taxon>Streptomycetaceae</taxon>
        <taxon>Streptomyces</taxon>
    </lineage>
</organism>
<evidence type="ECO:0000313" key="3">
    <source>
        <dbReference type="Proteomes" id="UP001614394"/>
    </source>
</evidence>
<dbReference type="Pfam" id="PF00756">
    <property type="entry name" value="Esterase"/>
    <property type="match status" value="1"/>
</dbReference>
<dbReference type="InterPro" id="IPR029058">
    <property type="entry name" value="AB_hydrolase_fold"/>
</dbReference>
<sequence>MSLTGTPFFLCTILLVLVALALPLTLWSRLRGPRAVRHAARFGMLLLCQVTSVLMVFVIVNNSNNLYDNWEDLLGTGTHVQATADLGPDGGAAQAKREPKIEQKFQQAKGPNMGDVQQADLKGRVSGVQGEVYVWLPPQYNDPAFKDKQFPVVEMLPGYPGSAKAWYGTLKVQSQLKPLMQSGKVAPFILVSPRTTLLGGQDTGCANIPGKVNADTWLSVDVRRMVSDNFRVQDDAAGWAVVGYSAGAHCAARLAIEHPDRYAAGVSLSGYNNPAAEQDSLTAKDPVLREKANPLYMLQHAAHPPHTSLYISGASGDGYQDGVALRKAAKTPTKVKVVQIAEGAGGHGTAVWKSQVPDVFRWLTEQGFKVR</sequence>
<dbReference type="RefSeq" id="WP_399644698.1">
    <property type="nucleotide sequence ID" value="NZ_JBITYG010000001.1"/>
</dbReference>
<accession>A0ABW8C0U4</accession>
<dbReference type="GO" id="GO:0016787">
    <property type="term" value="F:hydrolase activity"/>
    <property type="evidence" value="ECO:0007669"/>
    <property type="project" value="UniProtKB-KW"/>
</dbReference>
<name>A0ABW8C0U4_9ACTN</name>
<comment type="caution">
    <text evidence="2">The sequence shown here is derived from an EMBL/GenBank/DDBJ whole genome shotgun (WGS) entry which is preliminary data.</text>
</comment>
<feature type="transmembrane region" description="Helical" evidence="1">
    <location>
        <begin position="39"/>
        <end position="60"/>
    </location>
</feature>